<keyword evidence="4" id="KW-0067">ATP-binding</keyword>
<keyword evidence="1" id="KW-0479">Metal-binding</keyword>
<dbReference type="GO" id="GO:0005524">
    <property type="term" value="F:ATP binding"/>
    <property type="evidence" value="ECO:0007669"/>
    <property type="project" value="UniProtKB-KW"/>
</dbReference>
<evidence type="ECO:0000256" key="3">
    <source>
        <dbReference type="ARBA" id="ARBA00022801"/>
    </source>
</evidence>
<dbReference type="RefSeq" id="XP_012898819.1">
    <property type="nucleotide sequence ID" value="XM_013043365.1"/>
</dbReference>
<dbReference type="InterPro" id="IPR006555">
    <property type="entry name" value="ATP-dep_Helicase_C"/>
</dbReference>
<dbReference type="InterPro" id="IPR045028">
    <property type="entry name" value="DinG/Rad3-like"/>
</dbReference>
<keyword evidence="6" id="KW-0238">DNA-binding</keyword>
<dbReference type="PANTHER" id="PTHR11472:SF34">
    <property type="entry name" value="REGULATOR OF TELOMERE ELONGATION HELICASE 1"/>
    <property type="match status" value="1"/>
</dbReference>
<dbReference type="CDD" id="cd18788">
    <property type="entry name" value="SF2_C_XPD"/>
    <property type="match status" value="1"/>
</dbReference>
<keyword evidence="5" id="KW-0408">Iron</keyword>
<dbReference type="SUPFAM" id="SSF52540">
    <property type="entry name" value="P-loop containing nucleoside triphosphate hydrolases"/>
    <property type="match status" value="1"/>
</dbReference>
<proteinExistence type="predicted"/>
<name>D8M9N2_BLAHO</name>
<evidence type="ECO:0000256" key="6">
    <source>
        <dbReference type="ARBA" id="ARBA00023125"/>
    </source>
</evidence>
<dbReference type="OrthoDB" id="19182at2759"/>
<dbReference type="OMA" id="TEYANCI"/>
<dbReference type="InParanoid" id="D8M9N2"/>
<evidence type="ECO:0000313" key="10">
    <source>
        <dbReference type="Proteomes" id="UP000008312"/>
    </source>
</evidence>
<keyword evidence="2" id="KW-0547">Nucleotide-binding</keyword>
<dbReference type="SMART" id="SM00491">
    <property type="entry name" value="HELICc2"/>
    <property type="match status" value="1"/>
</dbReference>
<dbReference type="PANTHER" id="PTHR11472">
    <property type="entry name" value="DNA REPAIR DEAD HELICASE RAD3/XP-D SUBFAMILY MEMBER"/>
    <property type="match status" value="1"/>
</dbReference>
<reference evidence="9" key="1">
    <citation type="submission" date="2010-02" db="EMBL/GenBank/DDBJ databases">
        <title>Sequencing and annotation of the Blastocystis hominis genome.</title>
        <authorList>
            <person name="Wincker P."/>
        </authorList>
    </citation>
    <scope>NUCLEOTIDE SEQUENCE</scope>
    <source>
        <strain evidence="9">Singapore isolate B</strain>
    </source>
</reference>
<evidence type="ECO:0000256" key="1">
    <source>
        <dbReference type="ARBA" id="ARBA00022723"/>
    </source>
</evidence>
<dbReference type="Gene3D" id="3.40.50.300">
    <property type="entry name" value="P-loop containing nucleotide triphosphate hydrolases"/>
    <property type="match status" value="1"/>
</dbReference>
<dbReference type="GeneID" id="24921490"/>
<evidence type="ECO:0000256" key="4">
    <source>
        <dbReference type="ARBA" id="ARBA00022840"/>
    </source>
</evidence>
<feature type="domain" description="ATP-dependent helicase C-terminal" evidence="8">
    <location>
        <begin position="79"/>
        <end position="233"/>
    </location>
</feature>
<dbReference type="GO" id="GO:0003678">
    <property type="term" value="F:DNA helicase activity"/>
    <property type="evidence" value="ECO:0007669"/>
    <property type="project" value="TreeGrafter"/>
</dbReference>
<organism evidence="9">
    <name type="scientific">Blastocystis hominis</name>
    <dbReference type="NCBI Taxonomy" id="12968"/>
    <lineage>
        <taxon>Eukaryota</taxon>
        <taxon>Sar</taxon>
        <taxon>Stramenopiles</taxon>
        <taxon>Bigyra</taxon>
        <taxon>Opalozoa</taxon>
        <taxon>Opalinata</taxon>
        <taxon>Blastocystidae</taxon>
        <taxon>Blastocystis</taxon>
    </lineage>
</organism>
<sequence length="261" mass="30228">MNPLISEFQIPISNVLENMHVINDSQLMVVTVDRSIHNIPLSSSYQARQNSILKEEIIDTILFFLPSIPGNVIIFFPSYSYLNECYASWEQQGKLDSLRSVKPVYREESKMTNAQFGEVVKFLQKAVYERGAVLLAVCRGKASEGIDFSDAMCRCVIITGIPYPTLTDRKVIMRRQYLDERNAQQRAFNERPFSGNDWYTISAYRAVNQSIGRVIRHKNDFGVILLMDERFGSRDSERYLSRWMQPFYRRMQSCRCGGERG</sequence>
<keyword evidence="7" id="KW-0539">Nucleus</keyword>
<dbReference type="GO" id="GO:0046872">
    <property type="term" value="F:metal ion binding"/>
    <property type="evidence" value="ECO:0007669"/>
    <property type="project" value="UniProtKB-KW"/>
</dbReference>
<dbReference type="AlphaFoldDB" id="D8M9N2"/>
<dbReference type="GO" id="GO:0006139">
    <property type="term" value="P:nucleobase-containing compound metabolic process"/>
    <property type="evidence" value="ECO:0007669"/>
    <property type="project" value="InterPro"/>
</dbReference>
<dbReference type="InterPro" id="IPR027417">
    <property type="entry name" value="P-loop_NTPase"/>
</dbReference>
<evidence type="ECO:0000256" key="7">
    <source>
        <dbReference type="ARBA" id="ARBA00023242"/>
    </source>
</evidence>
<accession>D8M9N2</accession>
<evidence type="ECO:0000256" key="2">
    <source>
        <dbReference type="ARBA" id="ARBA00022741"/>
    </source>
</evidence>
<evidence type="ECO:0000313" key="9">
    <source>
        <dbReference type="EMBL" id="CBK24771.2"/>
    </source>
</evidence>
<dbReference type="Pfam" id="PF13307">
    <property type="entry name" value="Helicase_C_2"/>
    <property type="match status" value="1"/>
</dbReference>
<keyword evidence="10" id="KW-1185">Reference proteome</keyword>
<keyword evidence="3" id="KW-0378">Hydrolase</keyword>
<dbReference type="EMBL" id="FN668689">
    <property type="protein sequence ID" value="CBK24771.2"/>
    <property type="molecule type" value="Genomic_DNA"/>
</dbReference>
<dbReference type="Proteomes" id="UP000008312">
    <property type="component" value="Unassembled WGS sequence"/>
</dbReference>
<dbReference type="GO" id="GO:0016818">
    <property type="term" value="F:hydrolase activity, acting on acid anhydrides, in phosphorus-containing anhydrides"/>
    <property type="evidence" value="ECO:0007669"/>
    <property type="project" value="InterPro"/>
</dbReference>
<gene>
    <name evidence="9" type="ORF">GSBLH_T00004465001</name>
</gene>
<evidence type="ECO:0000256" key="5">
    <source>
        <dbReference type="ARBA" id="ARBA00023004"/>
    </source>
</evidence>
<evidence type="ECO:0000259" key="8">
    <source>
        <dbReference type="SMART" id="SM00491"/>
    </source>
</evidence>
<protein>
    <recommendedName>
        <fullName evidence="8">ATP-dependent helicase C-terminal domain-containing protein</fullName>
    </recommendedName>
</protein>
<dbReference type="FunFam" id="3.40.50.300:FF:001352">
    <property type="entry name" value="DNA repair helicase"/>
    <property type="match status" value="1"/>
</dbReference>
<dbReference type="GO" id="GO:0003677">
    <property type="term" value="F:DNA binding"/>
    <property type="evidence" value="ECO:0007669"/>
    <property type="project" value="UniProtKB-KW"/>
</dbReference>